<dbReference type="CDD" id="cd09873">
    <property type="entry name" value="PIN_Pae0151-like"/>
    <property type="match status" value="1"/>
</dbReference>
<proteinExistence type="predicted"/>
<reference evidence="3 4" key="1">
    <citation type="journal article" date="2015" name="Nature">
        <title>rRNA introns, odd ribosomes, and small enigmatic genomes across a large radiation of phyla.</title>
        <authorList>
            <person name="Brown C.T."/>
            <person name="Hug L.A."/>
            <person name="Thomas B.C."/>
            <person name="Sharon I."/>
            <person name="Castelle C.J."/>
            <person name="Singh A."/>
            <person name="Wilkins M.J."/>
            <person name="Williams K.H."/>
            <person name="Banfield J.F."/>
        </authorList>
    </citation>
    <scope>NUCLEOTIDE SEQUENCE [LARGE SCALE GENOMIC DNA]</scope>
</reference>
<dbReference type="AlphaFoldDB" id="A0A0G0T6J4"/>
<evidence type="ECO:0000259" key="2">
    <source>
        <dbReference type="Pfam" id="PF01850"/>
    </source>
</evidence>
<dbReference type="InterPro" id="IPR002716">
    <property type="entry name" value="PIN_dom"/>
</dbReference>
<evidence type="ECO:0000313" key="3">
    <source>
        <dbReference type="EMBL" id="KKR33472.1"/>
    </source>
</evidence>
<dbReference type="PANTHER" id="PTHR35901:SF1">
    <property type="entry name" value="EXONUCLEASE VAPC9"/>
    <property type="match status" value="1"/>
</dbReference>
<accession>A0A0G0T6J4</accession>
<evidence type="ECO:0000256" key="1">
    <source>
        <dbReference type="ARBA" id="ARBA00022842"/>
    </source>
</evidence>
<protein>
    <recommendedName>
        <fullName evidence="2">PIN domain-containing protein</fullName>
    </recommendedName>
</protein>
<evidence type="ECO:0000313" key="4">
    <source>
        <dbReference type="Proteomes" id="UP000034539"/>
    </source>
</evidence>
<dbReference type="InterPro" id="IPR051619">
    <property type="entry name" value="TypeII_TA_RNase_PINc/VapC"/>
</dbReference>
<dbReference type="InterPro" id="IPR029060">
    <property type="entry name" value="PIN-like_dom_sf"/>
</dbReference>
<sequence>MIVIDASIAVKWIMEGEDDREKAQLLYQNHYTGKEGILVPDLIFLEVANSLVTKSKTNWKTIRKQLNFMFNSNLTVYCPKEDIVQTASKLAQKYHTSVYDMLYAVIARKHKTVLVTADERFVSLTKFPHVKLLSKHF</sequence>
<dbReference type="SUPFAM" id="SSF88723">
    <property type="entry name" value="PIN domain-like"/>
    <property type="match status" value="1"/>
</dbReference>
<feature type="domain" description="PIN" evidence="2">
    <location>
        <begin position="2"/>
        <end position="123"/>
    </location>
</feature>
<dbReference type="InterPro" id="IPR044153">
    <property type="entry name" value="PIN_Pae0151-like"/>
</dbReference>
<dbReference type="Pfam" id="PF01850">
    <property type="entry name" value="PIN"/>
    <property type="match status" value="1"/>
</dbReference>
<gene>
    <name evidence="3" type="ORF">UT63_C0016G0011</name>
</gene>
<dbReference type="Gene3D" id="3.40.50.1010">
    <property type="entry name" value="5'-nuclease"/>
    <property type="match status" value="1"/>
</dbReference>
<name>A0A0G0T6J4_9BACT</name>
<dbReference type="Proteomes" id="UP000034539">
    <property type="component" value="Unassembled WGS sequence"/>
</dbReference>
<keyword evidence="1" id="KW-0460">Magnesium</keyword>
<comment type="caution">
    <text evidence="3">The sequence shown here is derived from an EMBL/GenBank/DDBJ whole genome shotgun (WGS) entry which is preliminary data.</text>
</comment>
<dbReference type="EMBL" id="LBXN01000016">
    <property type="protein sequence ID" value="KKR33472.1"/>
    <property type="molecule type" value="Genomic_DNA"/>
</dbReference>
<organism evidence="3 4">
    <name type="scientific">Candidatus Gottesmanbacteria bacterium GW2011_GWC2_39_8</name>
    <dbReference type="NCBI Taxonomy" id="1618450"/>
    <lineage>
        <taxon>Bacteria</taxon>
        <taxon>Candidatus Gottesmaniibacteriota</taxon>
    </lineage>
</organism>
<dbReference type="PANTHER" id="PTHR35901">
    <property type="entry name" value="RIBONUCLEASE VAPC3"/>
    <property type="match status" value="1"/>
</dbReference>